<dbReference type="PANTHER" id="PTHR11893">
    <property type="entry name" value="INNEXIN"/>
    <property type="match status" value="1"/>
</dbReference>
<evidence type="ECO:0000256" key="3">
    <source>
        <dbReference type="ARBA" id="ARBA00022475"/>
    </source>
</evidence>
<dbReference type="GO" id="GO:0005886">
    <property type="term" value="C:plasma membrane"/>
    <property type="evidence" value="ECO:0007669"/>
    <property type="project" value="UniProtKB-SubCell"/>
</dbReference>
<keyword evidence="5 9" id="KW-1133">Transmembrane helix</keyword>
<sequence length="99" mass="11839">MIRYLNSAHAIVDTDFPMQCWIPQEFTRSWEEYAENYCWIETTYFSPLDKQLHISTPGESRTHIVRYYQWATIVLGIQAAAFYFPCFIWRLFQDSGLLT</sequence>
<dbReference type="PROSITE" id="PS51013">
    <property type="entry name" value="PANNEXIN"/>
    <property type="match status" value="1"/>
</dbReference>
<dbReference type="GO" id="GO:0034220">
    <property type="term" value="P:monoatomic ion transmembrane transport"/>
    <property type="evidence" value="ECO:0007669"/>
    <property type="project" value="UniProtKB-KW"/>
</dbReference>
<keyword evidence="8 9" id="KW-0407">Ion channel</keyword>
<evidence type="ECO:0000256" key="5">
    <source>
        <dbReference type="ARBA" id="ARBA00022989"/>
    </source>
</evidence>
<dbReference type="GO" id="GO:0005921">
    <property type="term" value="C:gap junction"/>
    <property type="evidence" value="ECO:0007669"/>
    <property type="project" value="UniProtKB-UniRule"/>
</dbReference>
<dbReference type="EMBL" id="CAAALY010247625">
    <property type="protein sequence ID" value="VEL34421.1"/>
    <property type="molecule type" value="Genomic_DNA"/>
</dbReference>
<dbReference type="Pfam" id="PF00876">
    <property type="entry name" value="Innexin"/>
    <property type="match status" value="1"/>
</dbReference>
<reference evidence="10" key="1">
    <citation type="submission" date="2018-11" db="EMBL/GenBank/DDBJ databases">
        <authorList>
            <consortium name="Pathogen Informatics"/>
        </authorList>
    </citation>
    <scope>NUCLEOTIDE SEQUENCE</scope>
</reference>
<keyword evidence="6 9" id="KW-0406">Ion transport</keyword>
<comment type="function">
    <text evidence="9">Structural component of the gap junctions.</text>
</comment>
<keyword evidence="2 9" id="KW-0813">Transport</keyword>
<evidence type="ECO:0000313" key="11">
    <source>
        <dbReference type="Proteomes" id="UP000784294"/>
    </source>
</evidence>
<dbReference type="AlphaFoldDB" id="A0A448XDW6"/>
<evidence type="ECO:0000256" key="9">
    <source>
        <dbReference type="RuleBase" id="RU010713"/>
    </source>
</evidence>
<dbReference type="PRINTS" id="PR01262">
    <property type="entry name" value="INNEXIN"/>
</dbReference>
<comment type="caution">
    <text evidence="9">Lacks conserved residue(s) required for the propagation of feature annotation.</text>
</comment>
<evidence type="ECO:0000256" key="4">
    <source>
        <dbReference type="ARBA" id="ARBA00022692"/>
    </source>
</evidence>
<name>A0A448XDW6_9PLAT</name>
<evidence type="ECO:0000256" key="6">
    <source>
        <dbReference type="ARBA" id="ARBA00023065"/>
    </source>
</evidence>
<evidence type="ECO:0000256" key="8">
    <source>
        <dbReference type="ARBA" id="ARBA00023303"/>
    </source>
</evidence>
<protein>
    <recommendedName>
        <fullName evidence="9">Innexin</fullName>
    </recommendedName>
</protein>
<organism evidence="10 11">
    <name type="scientific">Protopolystoma xenopodis</name>
    <dbReference type="NCBI Taxonomy" id="117903"/>
    <lineage>
        <taxon>Eukaryota</taxon>
        <taxon>Metazoa</taxon>
        <taxon>Spiralia</taxon>
        <taxon>Lophotrochozoa</taxon>
        <taxon>Platyhelminthes</taxon>
        <taxon>Monogenea</taxon>
        <taxon>Polyopisthocotylea</taxon>
        <taxon>Polystomatidea</taxon>
        <taxon>Polystomatidae</taxon>
        <taxon>Protopolystoma</taxon>
    </lineage>
</organism>
<keyword evidence="3" id="KW-1003">Cell membrane</keyword>
<evidence type="ECO:0000313" key="10">
    <source>
        <dbReference type="EMBL" id="VEL34421.1"/>
    </source>
</evidence>
<dbReference type="Proteomes" id="UP000784294">
    <property type="component" value="Unassembled WGS sequence"/>
</dbReference>
<keyword evidence="7 9" id="KW-0472">Membrane</keyword>
<dbReference type="OrthoDB" id="5867527at2759"/>
<evidence type="ECO:0000256" key="7">
    <source>
        <dbReference type="ARBA" id="ARBA00023136"/>
    </source>
</evidence>
<keyword evidence="4 9" id="KW-0812">Transmembrane</keyword>
<dbReference type="PANTHER" id="PTHR11893:SF36">
    <property type="entry name" value="INNEXIN-5"/>
    <property type="match status" value="1"/>
</dbReference>
<comment type="similarity">
    <text evidence="9">Belongs to the pannexin family.</text>
</comment>
<comment type="caution">
    <text evidence="10">The sequence shown here is derived from an EMBL/GenBank/DDBJ whole genome shotgun (WGS) entry which is preliminary data.</text>
</comment>
<proteinExistence type="inferred from homology"/>
<evidence type="ECO:0000256" key="1">
    <source>
        <dbReference type="ARBA" id="ARBA00004651"/>
    </source>
</evidence>
<keyword evidence="11" id="KW-1185">Reference proteome</keyword>
<evidence type="ECO:0000256" key="2">
    <source>
        <dbReference type="ARBA" id="ARBA00022448"/>
    </source>
</evidence>
<feature type="transmembrane region" description="Helical" evidence="9">
    <location>
        <begin position="70"/>
        <end position="92"/>
    </location>
</feature>
<dbReference type="InterPro" id="IPR000990">
    <property type="entry name" value="Innexin"/>
</dbReference>
<dbReference type="GO" id="GO:0005243">
    <property type="term" value="F:gap junction channel activity"/>
    <property type="evidence" value="ECO:0007669"/>
    <property type="project" value="TreeGrafter"/>
</dbReference>
<gene>
    <name evidence="9" type="primary">inx</name>
    <name evidence="10" type="ORF">PXEA_LOCUS27861</name>
</gene>
<accession>A0A448XDW6</accession>
<comment type="subcellular location">
    <subcellularLocation>
        <location evidence="1 9">Cell membrane</location>
        <topology evidence="1 9">Multi-pass membrane protein</topology>
    </subcellularLocation>
</comment>